<dbReference type="PANTHER" id="PTHR38471">
    <property type="entry name" value="FOUR HELIX BUNDLE PROTEIN"/>
    <property type="match status" value="1"/>
</dbReference>
<reference evidence="1 2" key="1">
    <citation type="journal article" date="2016" name="Nat. Commun.">
        <title>Thousands of microbial genomes shed light on interconnected biogeochemical processes in an aquifer system.</title>
        <authorList>
            <person name="Anantharaman K."/>
            <person name="Brown C.T."/>
            <person name="Hug L.A."/>
            <person name="Sharon I."/>
            <person name="Castelle C.J."/>
            <person name="Probst A.J."/>
            <person name="Thomas B.C."/>
            <person name="Singh A."/>
            <person name="Wilkins M.J."/>
            <person name="Karaoz U."/>
            <person name="Brodie E.L."/>
            <person name="Williams K.H."/>
            <person name="Hubbard S.S."/>
            <person name="Banfield J.F."/>
        </authorList>
    </citation>
    <scope>NUCLEOTIDE SEQUENCE [LARGE SCALE GENOMIC DNA]</scope>
</reference>
<dbReference type="CDD" id="cd16377">
    <property type="entry name" value="23S_rRNA_IVP_like"/>
    <property type="match status" value="1"/>
</dbReference>
<dbReference type="PANTHER" id="PTHR38471:SF2">
    <property type="entry name" value="FOUR HELIX BUNDLE PROTEIN"/>
    <property type="match status" value="1"/>
</dbReference>
<evidence type="ECO:0000313" key="1">
    <source>
        <dbReference type="EMBL" id="OGC29097.1"/>
    </source>
</evidence>
<dbReference type="Gene3D" id="1.20.1440.60">
    <property type="entry name" value="23S rRNA-intervening sequence"/>
    <property type="match status" value="1"/>
</dbReference>
<dbReference type="SUPFAM" id="SSF158446">
    <property type="entry name" value="IVS-encoded protein-like"/>
    <property type="match status" value="1"/>
</dbReference>
<dbReference type="EMBL" id="MEUF01000094">
    <property type="protein sequence ID" value="OGC29097.1"/>
    <property type="molecule type" value="Genomic_DNA"/>
</dbReference>
<dbReference type="InterPro" id="IPR036583">
    <property type="entry name" value="23S_rRNA_IVS_sf"/>
</dbReference>
<evidence type="ECO:0008006" key="3">
    <source>
        <dbReference type="Google" id="ProtNLM"/>
    </source>
</evidence>
<accession>A0A1F4T902</accession>
<dbReference type="NCBIfam" id="TIGR02436">
    <property type="entry name" value="four helix bundle protein"/>
    <property type="match status" value="1"/>
</dbReference>
<evidence type="ECO:0000313" key="2">
    <source>
        <dbReference type="Proteomes" id="UP000178951"/>
    </source>
</evidence>
<sequence length="156" mass="18041">MGTSEDQGISRQNIGISGYQGESQEKKEIESKVIAGFEKLWVWRKAHMLMLEIYKICCTLPLSERFNKKCQLERSSSSVPDNIAEGYTSYYYQDKIKGFYIARKEAGESQNHLRALQGNKYITEKQANELIGKYEEIIRGINGYINWVRAKRGDKK</sequence>
<dbReference type="InterPro" id="IPR012657">
    <property type="entry name" value="23S_rRNA-intervening_sequence"/>
</dbReference>
<dbReference type="Proteomes" id="UP000178951">
    <property type="component" value="Unassembled WGS sequence"/>
</dbReference>
<gene>
    <name evidence="1" type="ORF">A2311_03850</name>
</gene>
<proteinExistence type="predicted"/>
<name>A0A1F4T902_UNCSA</name>
<protein>
    <recommendedName>
        <fullName evidence="3">Four helix bundle protein</fullName>
    </recommendedName>
</protein>
<organism evidence="1 2">
    <name type="scientific">candidate division WOR-1 bacterium RIFOXYB2_FULL_48_7</name>
    <dbReference type="NCBI Taxonomy" id="1802583"/>
    <lineage>
        <taxon>Bacteria</taxon>
        <taxon>Bacillati</taxon>
        <taxon>Saganbacteria</taxon>
    </lineage>
</organism>
<dbReference type="STRING" id="1802583.A2311_03850"/>
<dbReference type="Pfam" id="PF05635">
    <property type="entry name" value="23S_rRNA_IVP"/>
    <property type="match status" value="1"/>
</dbReference>
<dbReference type="AlphaFoldDB" id="A0A1F4T902"/>
<comment type="caution">
    <text evidence="1">The sequence shown here is derived from an EMBL/GenBank/DDBJ whole genome shotgun (WGS) entry which is preliminary data.</text>
</comment>